<accession>A0A4T0X700</accession>
<gene>
    <name evidence="12" type="ORF">CANINC_000139</name>
</gene>
<evidence type="ECO:0000256" key="8">
    <source>
        <dbReference type="ARBA" id="ARBA00023264"/>
    </source>
</evidence>
<keyword evidence="3 10" id="KW-0444">Lipid biosynthesis</keyword>
<dbReference type="Pfam" id="PF00614">
    <property type="entry name" value="PLDc"/>
    <property type="match status" value="1"/>
</dbReference>
<evidence type="ECO:0000259" key="11">
    <source>
        <dbReference type="PROSITE" id="PS50035"/>
    </source>
</evidence>
<evidence type="ECO:0000256" key="2">
    <source>
        <dbReference type="ARBA" id="ARBA00010682"/>
    </source>
</evidence>
<evidence type="ECO:0000256" key="6">
    <source>
        <dbReference type="ARBA" id="ARBA00023098"/>
    </source>
</evidence>
<dbReference type="InterPro" id="IPR016270">
    <property type="entry name" value="PGS1"/>
</dbReference>
<evidence type="ECO:0000313" key="13">
    <source>
        <dbReference type="Proteomes" id="UP000307173"/>
    </source>
</evidence>
<keyword evidence="8 10" id="KW-1208">Phospholipid metabolism</keyword>
<comment type="function">
    <text evidence="10">Functions in the biosynthesis of the anionic phospholipids phosphatidylglycerol and cardiolipin.</text>
</comment>
<dbReference type="SMART" id="SM00155">
    <property type="entry name" value="PLDc"/>
    <property type="match status" value="2"/>
</dbReference>
<proteinExistence type="inferred from homology"/>
<keyword evidence="13" id="KW-1185">Reference proteome</keyword>
<dbReference type="GO" id="GO:0005524">
    <property type="term" value="F:ATP binding"/>
    <property type="evidence" value="ECO:0007669"/>
    <property type="project" value="UniProtKB-KW"/>
</dbReference>
<keyword evidence="10" id="KW-0067">ATP-binding</keyword>
<dbReference type="SUPFAM" id="SSF56024">
    <property type="entry name" value="Phospholipase D/nuclease"/>
    <property type="match status" value="2"/>
</dbReference>
<dbReference type="OrthoDB" id="10250191at2759"/>
<keyword evidence="10" id="KW-0496">Mitochondrion</keyword>
<dbReference type="STRING" id="52247.A0A4T0X700"/>
<name>A0A4T0X700_9ASCO</name>
<organism evidence="12 13">
    <name type="scientific">Pichia inconspicua</name>
    <dbReference type="NCBI Taxonomy" id="52247"/>
    <lineage>
        <taxon>Eukaryota</taxon>
        <taxon>Fungi</taxon>
        <taxon>Dikarya</taxon>
        <taxon>Ascomycota</taxon>
        <taxon>Saccharomycotina</taxon>
        <taxon>Pichiomycetes</taxon>
        <taxon>Pichiales</taxon>
        <taxon>Pichiaceae</taxon>
        <taxon>Pichia</taxon>
    </lineage>
</organism>
<dbReference type="Proteomes" id="UP000307173">
    <property type="component" value="Unassembled WGS sequence"/>
</dbReference>
<dbReference type="Gene3D" id="3.30.870.10">
    <property type="entry name" value="Endonuclease Chain A"/>
    <property type="match status" value="2"/>
</dbReference>
<evidence type="ECO:0000256" key="3">
    <source>
        <dbReference type="ARBA" id="ARBA00022516"/>
    </source>
</evidence>
<dbReference type="CDD" id="cd09137">
    <property type="entry name" value="PLDc_PGS1_euk_2"/>
    <property type="match status" value="1"/>
</dbReference>
<dbReference type="InterPro" id="IPR001736">
    <property type="entry name" value="PLipase_D/transphosphatidylase"/>
</dbReference>
<feature type="domain" description="PLD phosphodiesterase" evidence="11">
    <location>
        <begin position="137"/>
        <end position="163"/>
    </location>
</feature>
<keyword evidence="6 10" id="KW-0443">Lipid metabolism</keyword>
<dbReference type="EC" id="2.7.8.5" evidence="10"/>
<comment type="pathway">
    <text evidence="1 10">Phospholipid metabolism; phosphatidylglycerol biosynthesis; phosphatidylglycerol from CDP-diacylglycerol: step 1/2.</text>
</comment>
<keyword evidence="4 10" id="KW-0808">Transferase</keyword>
<reference evidence="12 13" key="1">
    <citation type="journal article" date="2019" name="Front. Genet.">
        <title>Whole-Genome Sequencing of the Opportunistic Yeast Pathogen Candida inconspicua Uncovers Its Hybrid Origin.</title>
        <authorList>
            <person name="Mixao V."/>
            <person name="Hansen A.P."/>
            <person name="Saus E."/>
            <person name="Boekhout T."/>
            <person name="Lass-Florl C."/>
            <person name="Gabaldon T."/>
        </authorList>
    </citation>
    <scope>NUCLEOTIDE SEQUENCE [LARGE SCALE GENOMIC DNA]</scope>
    <source>
        <strain evidence="12 13">CBS 180</strain>
    </source>
</reference>
<evidence type="ECO:0000256" key="9">
    <source>
        <dbReference type="ARBA" id="ARBA00048586"/>
    </source>
</evidence>
<dbReference type="PANTHER" id="PTHR12586">
    <property type="entry name" value="CDP-DIACYLGLYCEROL--SERINE O-PHOSPHATIDYLTRANSFERASE"/>
    <property type="match status" value="1"/>
</dbReference>
<protein>
    <recommendedName>
        <fullName evidence="10">CDP-diacylglycerol--glycerol-3-phosphate 3-phosphatidyltransferase</fullName>
        <ecNumber evidence="10">2.7.8.5</ecNumber>
    </recommendedName>
</protein>
<dbReference type="AlphaFoldDB" id="A0A4T0X700"/>
<dbReference type="GO" id="GO:0032049">
    <property type="term" value="P:cardiolipin biosynthetic process"/>
    <property type="evidence" value="ECO:0007669"/>
    <property type="project" value="InterPro"/>
</dbReference>
<dbReference type="UniPathway" id="UPA00084">
    <property type="reaction ID" value="UER00503"/>
</dbReference>
<dbReference type="PROSITE" id="PS50035">
    <property type="entry name" value="PLD"/>
    <property type="match status" value="1"/>
</dbReference>
<keyword evidence="7 10" id="KW-0594">Phospholipid biosynthesis</keyword>
<evidence type="ECO:0000256" key="7">
    <source>
        <dbReference type="ARBA" id="ARBA00023209"/>
    </source>
</evidence>
<dbReference type="GO" id="GO:0008444">
    <property type="term" value="F:CDP-diacylglycerol-glycerol-3-phosphate 3-phosphatidyltransferase activity"/>
    <property type="evidence" value="ECO:0007669"/>
    <property type="project" value="UniProtKB-EC"/>
</dbReference>
<dbReference type="EMBL" id="SELW01000033">
    <property type="protein sequence ID" value="TID31298.1"/>
    <property type="molecule type" value="Genomic_DNA"/>
</dbReference>
<evidence type="ECO:0000256" key="1">
    <source>
        <dbReference type="ARBA" id="ARBA00005042"/>
    </source>
</evidence>
<comment type="subcellular location">
    <subcellularLocation>
        <location evidence="10">Mitochondrion</location>
    </subcellularLocation>
</comment>
<dbReference type="PIRSF" id="PIRSF000850">
    <property type="entry name" value="Phospholipase_D_PSS"/>
    <property type="match status" value="1"/>
</dbReference>
<evidence type="ECO:0000256" key="10">
    <source>
        <dbReference type="RuleBase" id="RU365024"/>
    </source>
</evidence>
<dbReference type="PANTHER" id="PTHR12586:SF1">
    <property type="entry name" value="CDP-DIACYLGLYCEROL--GLYCEROL-3-PHOSPHATE 3-PHOSPHATIDYLTRANSFERASE, MITOCHONDRIAL"/>
    <property type="match status" value="1"/>
</dbReference>
<evidence type="ECO:0000256" key="4">
    <source>
        <dbReference type="ARBA" id="ARBA00022679"/>
    </source>
</evidence>
<evidence type="ECO:0000313" key="12">
    <source>
        <dbReference type="EMBL" id="TID31298.1"/>
    </source>
</evidence>
<dbReference type="GO" id="GO:0005739">
    <property type="term" value="C:mitochondrion"/>
    <property type="evidence" value="ECO:0007669"/>
    <property type="project" value="UniProtKB-SubCell"/>
</dbReference>
<evidence type="ECO:0000256" key="5">
    <source>
        <dbReference type="ARBA" id="ARBA00022737"/>
    </source>
</evidence>
<comment type="caution">
    <text evidence="12">The sequence shown here is derived from an EMBL/GenBank/DDBJ whole genome shotgun (WGS) entry which is preliminary data.</text>
</comment>
<comment type="similarity">
    <text evidence="2 10">Belongs to the CDP-alcohol phosphatidyltransferase class-II family.</text>
</comment>
<keyword evidence="10" id="KW-0547">Nucleotide-binding</keyword>
<sequence length="491" mass="56159">PLLRGTIQQLDAIAPRFELEKGEVEILTHPADFYATLLEKIRNSKERIFLSSLYIGKGQHELVDLINEELSKKPKLKVDILLDCLRSTRDLPNHSTATLILPLVEKYGKQRVNLRLYHTTHLHGFKELITPPRLNEIYGLQHMKIYGIDDEVILSGANLSNDYFTNRQDRYYIFKNKDLTNYYHRVQNAVSSLSYQISPSKSRKEGFFLDWPTSNKASEPGMNLERFQHDASRVLVPILKSKQKAIDVEPFDEKDSVLDETIKKDPVTIVYPISSFTPLLIQDQSTELQGILRVLSLLDNKSSKFTITAGYFNVHPQIRNKLINCQAFGDIITASPESNSFYKSKGISYYLPDAYVYNCQLFLQKLDKHSKQNGSDVKDRIKMYEWQNGVVNTPNGWSYHAKGLWITPPKEETPCITVIGSSNYTKRSYGLDLETNALVITKDEELRNAMKGEVDNLMKHTSEVQLKDFTEGKRKVSLGVKIATNVLTSML</sequence>
<dbReference type="CDD" id="cd09135">
    <property type="entry name" value="PLDc_PGS1_euk_1"/>
    <property type="match status" value="1"/>
</dbReference>
<comment type="catalytic activity">
    <reaction evidence="9 10">
        <text>a CDP-1,2-diacyl-sn-glycerol + sn-glycerol 3-phosphate = a 1,2-diacyl-sn-glycero-3-phospho-(1'-sn-glycero-3'-phosphate) + CMP + H(+)</text>
        <dbReference type="Rhea" id="RHEA:12593"/>
        <dbReference type="ChEBI" id="CHEBI:15378"/>
        <dbReference type="ChEBI" id="CHEBI:57597"/>
        <dbReference type="ChEBI" id="CHEBI:58332"/>
        <dbReference type="ChEBI" id="CHEBI:60110"/>
        <dbReference type="ChEBI" id="CHEBI:60377"/>
        <dbReference type="EC" id="2.7.8.5"/>
    </reaction>
</comment>
<keyword evidence="5" id="KW-0677">Repeat</keyword>
<feature type="non-terminal residue" evidence="12">
    <location>
        <position position="1"/>
    </location>
</feature>